<reference evidence="2" key="2">
    <citation type="submission" date="2018-07" db="EMBL/GenBank/DDBJ databases">
        <authorList>
            <consortium name="NCBI Pathogen Detection Project"/>
        </authorList>
    </citation>
    <scope>NUCLEOTIDE SEQUENCE</scope>
    <source>
        <strain evidence="2">5202-64</strain>
    </source>
</reference>
<accession>A0A729JUL3</accession>
<feature type="transmembrane region" description="Helical" evidence="1">
    <location>
        <begin position="12"/>
        <end position="29"/>
    </location>
</feature>
<sequence length="58" mass="6658">MTSWSTATRPWSTSATGTTLIIFSLLIVGKNKHLSTRKWGYSYVTWHLQSDKQKSQLK</sequence>
<evidence type="ECO:0000256" key="1">
    <source>
        <dbReference type="SAM" id="Phobius"/>
    </source>
</evidence>
<dbReference type="AlphaFoldDB" id="A0A729JUL3"/>
<protein>
    <submittedName>
        <fullName evidence="2">Uncharacterized protein</fullName>
    </submittedName>
</protein>
<name>A0A729JUL3_SALER</name>
<reference evidence="2" key="1">
    <citation type="journal article" date="2018" name="Genome Biol.">
        <title>SKESA: strategic k-mer extension for scrupulous assemblies.</title>
        <authorList>
            <person name="Souvorov A."/>
            <person name="Agarwala R."/>
            <person name="Lipman D.J."/>
        </authorList>
    </citation>
    <scope>NUCLEOTIDE SEQUENCE</scope>
    <source>
        <strain evidence="2">5202-64</strain>
    </source>
</reference>
<comment type="caution">
    <text evidence="2">The sequence shown here is derived from an EMBL/GenBank/DDBJ whole genome shotgun (WGS) entry which is preliminary data.</text>
</comment>
<keyword evidence="1" id="KW-0472">Membrane</keyword>
<keyword evidence="1" id="KW-1133">Transmembrane helix</keyword>
<gene>
    <name evidence="2" type="ORF">GND67_003625</name>
</gene>
<organism evidence="2">
    <name type="scientific">Salmonella enterica subsp. salamae serovar 48:d:z6</name>
    <dbReference type="NCBI Taxonomy" id="1151170"/>
    <lineage>
        <taxon>Bacteria</taxon>
        <taxon>Pseudomonadati</taxon>
        <taxon>Pseudomonadota</taxon>
        <taxon>Gammaproteobacteria</taxon>
        <taxon>Enterobacterales</taxon>
        <taxon>Enterobacteriaceae</taxon>
        <taxon>Salmonella</taxon>
    </lineage>
</organism>
<evidence type="ECO:0000313" key="2">
    <source>
        <dbReference type="EMBL" id="HAE3251771.1"/>
    </source>
</evidence>
<dbReference type="EMBL" id="DAARNL010000024">
    <property type="protein sequence ID" value="HAE3251771.1"/>
    <property type="molecule type" value="Genomic_DNA"/>
</dbReference>
<proteinExistence type="predicted"/>
<keyword evidence="1" id="KW-0812">Transmembrane</keyword>